<evidence type="ECO:0000313" key="8">
    <source>
        <dbReference type="Proteomes" id="UP000831775"/>
    </source>
</evidence>
<feature type="DNA-binding region" description="H-T-H motif" evidence="5">
    <location>
        <begin position="28"/>
        <end position="47"/>
    </location>
</feature>
<dbReference type="InterPro" id="IPR004111">
    <property type="entry name" value="Repressor_TetR_C"/>
</dbReference>
<dbReference type="InterPro" id="IPR009057">
    <property type="entry name" value="Homeodomain-like_sf"/>
</dbReference>
<keyword evidence="2" id="KW-0805">Transcription regulation</keyword>
<organism evidence="7 8">
    <name type="scientific">Leucobacter rhizosphaerae</name>
    <dbReference type="NCBI Taxonomy" id="2932245"/>
    <lineage>
        <taxon>Bacteria</taxon>
        <taxon>Bacillati</taxon>
        <taxon>Actinomycetota</taxon>
        <taxon>Actinomycetes</taxon>
        <taxon>Micrococcales</taxon>
        <taxon>Microbacteriaceae</taxon>
        <taxon>Leucobacter</taxon>
    </lineage>
</organism>
<dbReference type="InterPro" id="IPR003012">
    <property type="entry name" value="Tet_transcr_reg_TetR"/>
</dbReference>
<evidence type="ECO:0000313" key="7">
    <source>
        <dbReference type="EMBL" id="UOQ59124.1"/>
    </source>
</evidence>
<keyword evidence="3 5" id="KW-0238">DNA-binding</keyword>
<dbReference type="InterPro" id="IPR001647">
    <property type="entry name" value="HTH_TetR"/>
</dbReference>
<dbReference type="SUPFAM" id="SSF46689">
    <property type="entry name" value="Homeodomain-like"/>
    <property type="match status" value="1"/>
</dbReference>
<keyword evidence="4" id="KW-0804">Transcription</keyword>
<dbReference type="SUPFAM" id="SSF48498">
    <property type="entry name" value="Tetracyclin repressor-like, C-terminal domain"/>
    <property type="match status" value="1"/>
</dbReference>
<evidence type="ECO:0000256" key="5">
    <source>
        <dbReference type="PROSITE-ProRule" id="PRU00335"/>
    </source>
</evidence>
<evidence type="ECO:0000256" key="2">
    <source>
        <dbReference type="ARBA" id="ARBA00023015"/>
    </source>
</evidence>
<accession>A0ABY4FSI2</accession>
<evidence type="ECO:0000259" key="6">
    <source>
        <dbReference type="PROSITE" id="PS50977"/>
    </source>
</evidence>
<dbReference type="Pfam" id="PF02909">
    <property type="entry name" value="TetR_C_1"/>
    <property type="match status" value="1"/>
</dbReference>
<dbReference type="PANTHER" id="PTHR30055">
    <property type="entry name" value="HTH-TYPE TRANSCRIPTIONAL REGULATOR RUTR"/>
    <property type="match status" value="1"/>
</dbReference>
<name>A0ABY4FSI2_9MICO</name>
<dbReference type="Gene3D" id="1.10.357.10">
    <property type="entry name" value="Tetracycline Repressor, domain 2"/>
    <property type="match status" value="1"/>
</dbReference>
<sequence>MQREPLNRERIIDAAAAVADRGGMSAVSMRNVGKELGVEAMSLYHHVAGKEALLDALVDWIFARVELPAADDPWRGGMIRRAASARRVLTAHPWGLGLIESRSTPGPALLGHHNAVIGCLRRGGFSIMLASHAFSAIDAYVYGFALTEQTLPFDPAAATSAGDFAAEFAGMIEAYPYLAELVGALTSGRDYVFSDEFDDGLTMILDQLELRLAAEVADGGSADAEAAPTA</sequence>
<proteinExistence type="predicted"/>
<evidence type="ECO:0000256" key="4">
    <source>
        <dbReference type="ARBA" id="ARBA00023163"/>
    </source>
</evidence>
<evidence type="ECO:0000256" key="1">
    <source>
        <dbReference type="ARBA" id="ARBA00022491"/>
    </source>
</evidence>
<dbReference type="InterPro" id="IPR050109">
    <property type="entry name" value="HTH-type_TetR-like_transc_reg"/>
</dbReference>
<dbReference type="PROSITE" id="PS50977">
    <property type="entry name" value="HTH_TETR_2"/>
    <property type="match status" value="1"/>
</dbReference>
<gene>
    <name evidence="7" type="ORF">MUN76_08640</name>
</gene>
<dbReference type="Gene3D" id="1.10.10.60">
    <property type="entry name" value="Homeodomain-like"/>
    <property type="match status" value="1"/>
</dbReference>
<keyword evidence="1" id="KW-0678">Repressor</keyword>
<dbReference type="PANTHER" id="PTHR30055:SF151">
    <property type="entry name" value="TRANSCRIPTIONAL REGULATORY PROTEIN"/>
    <property type="match status" value="1"/>
</dbReference>
<protein>
    <submittedName>
        <fullName evidence="7">TetR/AcrR family transcriptional regulator</fullName>
    </submittedName>
</protein>
<evidence type="ECO:0000256" key="3">
    <source>
        <dbReference type="ARBA" id="ARBA00023125"/>
    </source>
</evidence>
<dbReference type="Pfam" id="PF00440">
    <property type="entry name" value="TetR_N"/>
    <property type="match status" value="1"/>
</dbReference>
<dbReference type="EMBL" id="CP095043">
    <property type="protein sequence ID" value="UOQ59124.1"/>
    <property type="molecule type" value="Genomic_DNA"/>
</dbReference>
<dbReference type="PRINTS" id="PR00400">
    <property type="entry name" value="TETREPRESSOR"/>
</dbReference>
<feature type="domain" description="HTH tetR-type" evidence="6">
    <location>
        <begin position="5"/>
        <end position="65"/>
    </location>
</feature>
<reference evidence="7 8" key="1">
    <citation type="submission" date="2022-04" db="EMBL/GenBank/DDBJ databases">
        <title>Leucobacter sp. isolated from rhizosphere of onion.</title>
        <authorList>
            <person name="Won M."/>
            <person name="Lee C.-M."/>
            <person name="Woen H.-Y."/>
            <person name="Kwon S.-W."/>
        </authorList>
    </citation>
    <scope>NUCLEOTIDE SEQUENCE [LARGE SCALE GENOMIC DNA]</scope>
    <source>
        <strain evidence="7 8">H25R-14</strain>
    </source>
</reference>
<keyword evidence="8" id="KW-1185">Reference proteome</keyword>
<dbReference type="Proteomes" id="UP000831775">
    <property type="component" value="Chromosome"/>
</dbReference>
<dbReference type="InterPro" id="IPR036271">
    <property type="entry name" value="Tet_transcr_reg_TetR-rel_C_sf"/>
</dbReference>
<dbReference type="RefSeq" id="WP_244683962.1">
    <property type="nucleotide sequence ID" value="NZ_CP095043.1"/>
</dbReference>